<dbReference type="RefSeq" id="XP_019486641.1">
    <property type="nucleotide sequence ID" value="XM_019631096.1"/>
</dbReference>
<name>A0A8B7QDQ8_HIPAR</name>
<protein>
    <submittedName>
        <fullName evidence="3">Uncharacterized protein LOC109375638</fullName>
    </submittedName>
</protein>
<feature type="chain" id="PRO_5034448749" evidence="1">
    <location>
        <begin position="41"/>
        <end position="308"/>
    </location>
</feature>
<dbReference type="Proteomes" id="UP000694851">
    <property type="component" value="Unplaced"/>
</dbReference>
<evidence type="ECO:0000313" key="3">
    <source>
        <dbReference type="RefSeq" id="XP_019486641.1"/>
    </source>
</evidence>
<keyword evidence="2" id="KW-1185">Reference proteome</keyword>
<feature type="signal peptide" evidence="1">
    <location>
        <begin position="1"/>
        <end position="40"/>
    </location>
</feature>
<evidence type="ECO:0000313" key="2">
    <source>
        <dbReference type="Proteomes" id="UP000694851"/>
    </source>
</evidence>
<accession>A0A8B7QDQ8</accession>
<keyword evidence="1" id="KW-0732">Signal</keyword>
<dbReference type="GeneID" id="109375638"/>
<gene>
    <name evidence="3" type="primary">LOC109375638</name>
</gene>
<dbReference type="KEGG" id="hai:109375638"/>
<organism evidence="2 3">
    <name type="scientific">Hipposideros armiger</name>
    <name type="common">Great Himalayan leaf-nosed bat</name>
    <dbReference type="NCBI Taxonomy" id="186990"/>
    <lineage>
        <taxon>Eukaryota</taxon>
        <taxon>Metazoa</taxon>
        <taxon>Chordata</taxon>
        <taxon>Craniata</taxon>
        <taxon>Vertebrata</taxon>
        <taxon>Euteleostomi</taxon>
        <taxon>Mammalia</taxon>
        <taxon>Eutheria</taxon>
        <taxon>Laurasiatheria</taxon>
        <taxon>Chiroptera</taxon>
        <taxon>Yinpterochiroptera</taxon>
        <taxon>Rhinolophoidea</taxon>
        <taxon>Hipposideridae</taxon>
        <taxon>Hipposideros</taxon>
    </lineage>
</organism>
<dbReference type="AlphaFoldDB" id="A0A8B7QDQ8"/>
<reference evidence="3" key="1">
    <citation type="submission" date="2025-08" db="UniProtKB">
        <authorList>
            <consortium name="RefSeq"/>
        </authorList>
    </citation>
    <scope>IDENTIFICATION</scope>
    <source>
        <tissue evidence="3">Muscle</tissue>
    </source>
</reference>
<evidence type="ECO:0000256" key="1">
    <source>
        <dbReference type="SAM" id="SignalP"/>
    </source>
</evidence>
<proteinExistence type="predicted"/>
<sequence length="308" mass="33930">MHPYNSACIHKRDLYLVLKPQPFFLSILWLTLCLCHRCTQQHTCPPRKPMHTACHPSRHTLSICSNCTSPAVCSLGTHSKLTAGLLPLTPPCLPRSAGPPWRAASAWPVQPRGTLGHSLPERCLVSICNAVRICMQLLSLEGVPMAPPSCHHRQGCTCVTACASGMHASSAGCLLLPSALHAVLLGISNNRSTFSFDGFCFWCQIYELCLTPGMSSCCKLFVFSLSTASALLSNTHQQYLCGSLLCSLFCLSRWSARIHPPSPKPRCLDYCSSRVDSVRTEPHLWDIGSVSAENWRIAWCCWKKTHIL</sequence>